<dbReference type="PIRSF" id="PIRSF006060">
    <property type="entry name" value="AA_transporter"/>
    <property type="match status" value="1"/>
</dbReference>
<feature type="transmembrane region" description="Helical" evidence="6">
    <location>
        <begin position="116"/>
        <end position="137"/>
    </location>
</feature>
<organism evidence="7 8">
    <name type="scientific">Mumia flava</name>
    <dbReference type="NCBI Taxonomy" id="1348852"/>
    <lineage>
        <taxon>Bacteria</taxon>
        <taxon>Bacillati</taxon>
        <taxon>Actinomycetota</taxon>
        <taxon>Actinomycetes</taxon>
        <taxon>Propionibacteriales</taxon>
        <taxon>Nocardioidaceae</taxon>
        <taxon>Mumia</taxon>
    </lineage>
</organism>
<feature type="transmembrane region" description="Helical" evidence="6">
    <location>
        <begin position="358"/>
        <end position="377"/>
    </location>
</feature>
<dbReference type="InterPro" id="IPR050367">
    <property type="entry name" value="APC_superfamily"/>
</dbReference>
<dbReference type="Proteomes" id="UP000230842">
    <property type="component" value="Unassembled WGS sequence"/>
</dbReference>
<dbReference type="GO" id="GO:0022857">
    <property type="term" value="F:transmembrane transporter activity"/>
    <property type="evidence" value="ECO:0007669"/>
    <property type="project" value="InterPro"/>
</dbReference>
<keyword evidence="5 6" id="KW-0472">Membrane</keyword>
<dbReference type="Gene3D" id="1.20.1740.10">
    <property type="entry name" value="Amino acid/polyamine transporter I"/>
    <property type="match status" value="1"/>
</dbReference>
<evidence type="ECO:0000256" key="6">
    <source>
        <dbReference type="SAM" id="Phobius"/>
    </source>
</evidence>
<feature type="transmembrane region" description="Helical" evidence="6">
    <location>
        <begin position="61"/>
        <end position="81"/>
    </location>
</feature>
<feature type="transmembrane region" description="Helical" evidence="6">
    <location>
        <begin position="262"/>
        <end position="286"/>
    </location>
</feature>
<gene>
    <name evidence="7" type="ORF">CLV56_3839</name>
</gene>
<dbReference type="PANTHER" id="PTHR42770:SF7">
    <property type="entry name" value="MEMBRANE PROTEIN"/>
    <property type="match status" value="1"/>
</dbReference>
<evidence type="ECO:0000256" key="4">
    <source>
        <dbReference type="ARBA" id="ARBA00022989"/>
    </source>
</evidence>
<reference evidence="7 8" key="1">
    <citation type="submission" date="2017-11" db="EMBL/GenBank/DDBJ databases">
        <title>Genomic Encyclopedia of Archaeal and Bacterial Type Strains, Phase II (KMG-II): From Individual Species to Whole Genera.</title>
        <authorList>
            <person name="Goeker M."/>
        </authorList>
    </citation>
    <scope>NUCLEOTIDE SEQUENCE [LARGE SCALE GENOMIC DNA]</scope>
    <source>
        <strain evidence="7 8">DSM 27763</strain>
    </source>
</reference>
<keyword evidence="4 6" id="KW-1133">Transmembrane helix</keyword>
<keyword evidence="8" id="KW-1185">Reference proteome</keyword>
<dbReference type="GO" id="GO:0005886">
    <property type="term" value="C:plasma membrane"/>
    <property type="evidence" value="ECO:0007669"/>
    <property type="project" value="UniProtKB-SubCell"/>
</dbReference>
<dbReference type="EMBL" id="PGEZ01000002">
    <property type="protein sequence ID" value="PJJ54330.1"/>
    <property type="molecule type" value="Genomic_DNA"/>
</dbReference>
<feature type="transmembrane region" description="Helical" evidence="6">
    <location>
        <begin position="183"/>
        <end position="205"/>
    </location>
</feature>
<comment type="subcellular location">
    <subcellularLocation>
        <location evidence="1">Cell membrane</location>
        <topology evidence="1">Multi-pass membrane protein</topology>
    </subcellularLocation>
</comment>
<name>A0A2M9B8P9_9ACTN</name>
<dbReference type="AlphaFoldDB" id="A0A2M9B8P9"/>
<feature type="transmembrane region" description="Helical" evidence="6">
    <location>
        <begin position="37"/>
        <end position="55"/>
    </location>
</feature>
<evidence type="ECO:0000256" key="2">
    <source>
        <dbReference type="ARBA" id="ARBA00022475"/>
    </source>
</evidence>
<feature type="transmembrane region" description="Helical" evidence="6">
    <location>
        <begin position="455"/>
        <end position="471"/>
    </location>
</feature>
<evidence type="ECO:0000313" key="8">
    <source>
        <dbReference type="Proteomes" id="UP000230842"/>
    </source>
</evidence>
<accession>A0A2M9B8P9</accession>
<feature type="transmembrane region" description="Helical" evidence="6">
    <location>
        <begin position="423"/>
        <end position="443"/>
    </location>
</feature>
<feature type="transmembrane region" description="Helical" evidence="6">
    <location>
        <begin position="383"/>
        <end position="403"/>
    </location>
</feature>
<protein>
    <submittedName>
        <fullName evidence="7">Amino acid transporter</fullName>
    </submittedName>
</protein>
<dbReference type="Pfam" id="PF13520">
    <property type="entry name" value="AA_permease_2"/>
    <property type="match status" value="1"/>
</dbReference>
<keyword evidence="2" id="KW-1003">Cell membrane</keyword>
<feature type="transmembrane region" description="Helical" evidence="6">
    <location>
        <begin position="225"/>
        <end position="250"/>
    </location>
</feature>
<keyword evidence="3 6" id="KW-0812">Transmembrane</keyword>
<dbReference type="InterPro" id="IPR002293">
    <property type="entry name" value="AA/rel_permease1"/>
</dbReference>
<comment type="caution">
    <text evidence="7">The sequence shown here is derived from an EMBL/GenBank/DDBJ whole genome shotgun (WGS) entry which is preliminary data.</text>
</comment>
<dbReference type="PANTHER" id="PTHR42770">
    <property type="entry name" value="AMINO ACID TRANSPORTER-RELATED"/>
    <property type="match status" value="1"/>
</dbReference>
<evidence type="ECO:0000256" key="3">
    <source>
        <dbReference type="ARBA" id="ARBA00022692"/>
    </source>
</evidence>
<feature type="transmembrane region" description="Helical" evidence="6">
    <location>
        <begin position="157"/>
        <end position="176"/>
    </location>
</feature>
<evidence type="ECO:0000256" key="5">
    <source>
        <dbReference type="ARBA" id="ARBA00023136"/>
    </source>
</evidence>
<proteinExistence type="predicted"/>
<sequence>MVTIRGTVHEGDERMSAHDAIAGDHAYEKTLRWWDGFTISLSIPAALFIGMGYAIGFIGAWTALALLGAVAVIACLQNYIYSEMAGMFTDKVGGISMYAHQGWRTRSTLVGPLATYGYWFAWSSSLAIYGLQIGTLVQAEWFPDQTWTFSTGLAEIGFPHMVALGVLVLGWALNVLGMRPAMWLMYATGVLVMIPIIAFALAPIISSDWSLSNMHWDIAASGAPGWQTAIAWMFVLAWSVYGIEAVASFVPEFRDTVRDTRIALRLAGLFVVAVYLLVPFGVGGMVDQAEVAENPVTFYLGAFESLFPGGDIIMTVCLIAGLLLLMIMTTADGGRVLHGSALEGLTIKQLGVLNRFKVPGRAMSLDLVVNVILILFVGEALAVIVAGILGYLICHVLSLTGFLNLRRDLPDAERPIKLGRQWVYVAGVLAVVDTVLVVVGALSANITGYGGTRELVIGVLVLSLSVVLYAYRRLVQDKQEWAWKEPVSEVTADLVENEPATGPGPETDTVKEHA</sequence>
<evidence type="ECO:0000313" key="7">
    <source>
        <dbReference type="EMBL" id="PJJ54330.1"/>
    </source>
</evidence>
<feature type="transmembrane region" description="Helical" evidence="6">
    <location>
        <begin position="306"/>
        <end position="327"/>
    </location>
</feature>
<evidence type="ECO:0000256" key="1">
    <source>
        <dbReference type="ARBA" id="ARBA00004651"/>
    </source>
</evidence>